<evidence type="ECO:0000259" key="9">
    <source>
        <dbReference type="PROSITE" id="PS50928"/>
    </source>
</evidence>
<evidence type="ECO:0000256" key="7">
    <source>
        <dbReference type="ARBA" id="ARBA00023136"/>
    </source>
</evidence>
<dbReference type="CDD" id="cd06261">
    <property type="entry name" value="TM_PBP2"/>
    <property type="match status" value="1"/>
</dbReference>
<feature type="transmembrane region" description="Helical" evidence="8">
    <location>
        <begin position="136"/>
        <end position="159"/>
    </location>
</feature>
<sequence length="273" mass="30618">MKAKSRKNLARIPFYIIMFTFILFVVGIFATVVIGCFSNDWSKTFLPKSFSTFYLKQAWTNYGIAKYYLVSVEIVVVATSLSLICVIPTAYVMARKEMKIKSLLHQFFQLPILLPELLIGIPLATIFYSIGIAESYGVVVAILIVIGIPFGLSILIPFIEALDERVEIAAETLGANKFKVFTKIIIPQLIPGVVSTLINVFVRLFTNYTLVLLVGGPKTFTLTIKVFNVLSNAKTEPQALLNSLTLYYMLPMLIFTFLTLVLEKMLKKRFGGK</sequence>
<dbReference type="GO" id="GO:0005886">
    <property type="term" value="C:plasma membrane"/>
    <property type="evidence" value="ECO:0007669"/>
    <property type="project" value="UniProtKB-SubCell"/>
</dbReference>
<dbReference type="Pfam" id="PF00528">
    <property type="entry name" value="BPD_transp_1"/>
    <property type="match status" value="1"/>
</dbReference>
<evidence type="ECO:0000313" key="10">
    <source>
        <dbReference type="EMBL" id="HCL03112.1"/>
    </source>
</evidence>
<dbReference type="PROSITE" id="PS50928">
    <property type="entry name" value="ABC_TM1"/>
    <property type="match status" value="1"/>
</dbReference>
<dbReference type="InterPro" id="IPR035906">
    <property type="entry name" value="MetI-like_sf"/>
</dbReference>
<dbReference type="PANTHER" id="PTHR43357:SF4">
    <property type="entry name" value="INNER MEMBRANE ABC TRANSPORTER PERMEASE PROTEIN YDCV"/>
    <property type="match status" value="1"/>
</dbReference>
<comment type="similarity">
    <text evidence="8">Belongs to the binding-protein-dependent transport system permease family.</text>
</comment>
<protein>
    <recommendedName>
        <fullName evidence="9">ABC transmembrane type-1 domain-containing protein</fullName>
    </recommendedName>
</protein>
<dbReference type="InterPro" id="IPR000515">
    <property type="entry name" value="MetI-like"/>
</dbReference>
<evidence type="ECO:0000256" key="8">
    <source>
        <dbReference type="RuleBase" id="RU363032"/>
    </source>
</evidence>
<feature type="domain" description="ABC transmembrane type-1" evidence="9">
    <location>
        <begin position="68"/>
        <end position="259"/>
    </location>
</feature>
<dbReference type="EMBL" id="DPVV01000401">
    <property type="protein sequence ID" value="HCL03112.1"/>
    <property type="molecule type" value="Genomic_DNA"/>
</dbReference>
<evidence type="ECO:0000256" key="4">
    <source>
        <dbReference type="ARBA" id="ARBA00022519"/>
    </source>
</evidence>
<reference evidence="10 11" key="1">
    <citation type="journal article" date="2018" name="Nat. Biotechnol.">
        <title>A standardized bacterial taxonomy based on genome phylogeny substantially revises the tree of life.</title>
        <authorList>
            <person name="Parks D.H."/>
            <person name="Chuvochina M."/>
            <person name="Waite D.W."/>
            <person name="Rinke C."/>
            <person name="Skarshewski A."/>
            <person name="Chaumeil P.A."/>
            <person name="Hugenholtz P."/>
        </authorList>
    </citation>
    <scope>NUCLEOTIDE SEQUENCE [LARGE SCALE GENOMIC DNA]</scope>
    <source>
        <strain evidence="10">UBA11728</strain>
    </source>
</reference>
<dbReference type="GO" id="GO:0055085">
    <property type="term" value="P:transmembrane transport"/>
    <property type="evidence" value="ECO:0007669"/>
    <property type="project" value="InterPro"/>
</dbReference>
<name>A0A3D2X7L2_9FIRM</name>
<feature type="transmembrane region" description="Helical" evidence="8">
    <location>
        <begin position="67"/>
        <end position="91"/>
    </location>
</feature>
<dbReference type="PANTHER" id="PTHR43357">
    <property type="entry name" value="INNER MEMBRANE ABC TRANSPORTER PERMEASE PROTEIN YDCV"/>
    <property type="match status" value="1"/>
</dbReference>
<proteinExistence type="inferred from homology"/>
<evidence type="ECO:0000256" key="1">
    <source>
        <dbReference type="ARBA" id="ARBA00004429"/>
    </source>
</evidence>
<keyword evidence="6 8" id="KW-1133">Transmembrane helix</keyword>
<evidence type="ECO:0000256" key="2">
    <source>
        <dbReference type="ARBA" id="ARBA00022448"/>
    </source>
</evidence>
<feature type="transmembrane region" description="Helical" evidence="8">
    <location>
        <begin position="112"/>
        <end position="130"/>
    </location>
</feature>
<feature type="transmembrane region" description="Helical" evidence="8">
    <location>
        <begin position="12"/>
        <end position="34"/>
    </location>
</feature>
<keyword evidence="2 8" id="KW-0813">Transport</keyword>
<dbReference type="SUPFAM" id="SSF161098">
    <property type="entry name" value="MetI-like"/>
    <property type="match status" value="1"/>
</dbReference>
<dbReference type="Gene3D" id="1.10.3720.10">
    <property type="entry name" value="MetI-like"/>
    <property type="match status" value="1"/>
</dbReference>
<dbReference type="Proteomes" id="UP000262969">
    <property type="component" value="Unassembled WGS sequence"/>
</dbReference>
<comment type="subcellular location">
    <subcellularLocation>
        <location evidence="1">Cell inner membrane</location>
        <topology evidence="1">Multi-pass membrane protein</topology>
    </subcellularLocation>
    <subcellularLocation>
        <location evidence="8">Cell membrane</location>
        <topology evidence="8">Multi-pass membrane protein</topology>
    </subcellularLocation>
</comment>
<accession>A0A3D2X7L2</accession>
<comment type="caution">
    <text evidence="10">The sequence shown here is derived from an EMBL/GenBank/DDBJ whole genome shotgun (WGS) entry which is preliminary data.</text>
</comment>
<feature type="transmembrane region" description="Helical" evidence="8">
    <location>
        <begin position="180"/>
        <end position="202"/>
    </location>
</feature>
<evidence type="ECO:0000256" key="3">
    <source>
        <dbReference type="ARBA" id="ARBA00022475"/>
    </source>
</evidence>
<keyword evidence="7 8" id="KW-0472">Membrane</keyword>
<keyword evidence="5 8" id="KW-0812">Transmembrane</keyword>
<gene>
    <name evidence="10" type="ORF">DHW61_12015</name>
</gene>
<dbReference type="AlphaFoldDB" id="A0A3D2X7L2"/>
<evidence type="ECO:0000256" key="5">
    <source>
        <dbReference type="ARBA" id="ARBA00022692"/>
    </source>
</evidence>
<evidence type="ECO:0000256" key="6">
    <source>
        <dbReference type="ARBA" id="ARBA00022989"/>
    </source>
</evidence>
<keyword evidence="4" id="KW-0997">Cell inner membrane</keyword>
<evidence type="ECO:0000313" key="11">
    <source>
        <dbReference type="Proteomes" id="UP000262969"/>
    </source>
</evidence>
<feature type="transmembrane region" description="Helical" evidence="8">
    <location>
        <begin position="246"/>
        <end position="266"/>
    </location>
</feature>
<organism evidence="10 11">
    <name type="scientific">Lachnoclostridium phytofermentans</name>
    <dbReference type="NCBI Taxonomy" id="66219"/>
    <lineage>
        <taxon>Bacteria</taxon>
        <taxon>Bacillati</taxon>
        <taxon>Bacillota</taxon>
        <taxon>Clostridia</taxon>
        <taxon>Lachnospirales</taxon>
        <taxon>Lachnospiraceae</taxon>
    </lineage>
</organism>
<keyword evidence="3" id="KW-1003">Cell membrane</keyword>